<organism evidence="2 3">
    <name type="scientific">Trichinella nativa</name>
    <dbReference type="NCBI Taxonomy" id="6335"/>
    <lineage>
        <taxon>Eukaryota</taxon>
        <taxon>Metazoa</taxon>
        <taxon>Ecdysozoa</taxon>
        <taxon>Nematoda</taxon>
        <taxon>Enoplea</taxon>
        <taxon>Dorylaimia</taxon>
        <taxon>Trichinellida</taxon>
        <taxon>Trichinellidae</taxon>
        <taxon>Trichinella</taxon>
    </lineage>
</organism>
<dbReference type="STRING" id="6335.A0A0V1KNT3"/>
<comment type="caution">
    <text evidence="2">The sequence shown here is derived from an EMBL/GenBank/DDBJ whole genome shotgun (WGS) entry which is preliminary data.</text>
</comment>
<accession>A0A0V1KNT3</accession>
<dbReference type="Pfam" id="PF17921">
    <property type="entry name" value="Integrase_H2C2"/>
    <property type="match status" value="1"/>
</dbReference>
<dbReference type="SUPFAM" id="SSF53098">
    <property type="entry name" value="Ribonuclease H-like"/>
    <property type="match status" value="1"/>
</dbReference>
<dbReference type="InterPro" id="IPR001584">
    <property type="entry name" value="Integrase_cat-core"/>
</dbReference>
<evidence type="ECO:0000313" key="2">
    <source>
        <dbReference type="EMBL" id="KRZ49021.1"/>
    </source>
</evidence>
<reference evidence="2 3" key="1">
    <citation type="submission" date="2015-05" db="EMBL/GenBank/DDBJ databases">
        <title>Evolution of Trichinella species and genotypes.</title>
        <authorList>
            <person name="Korhonen P.K."/>
            <person name="Edoardo P."/>
            <person name="Giuseppe L.R."/>
            <person name="Gasser R.B."/>
        </authorList>
    </citation>
    <scope>NUCLEOTIDE SEQUENCE [LARGE SCALE GENOMIC DNA]</scope>
    <source>
        <strain evidence="2">ISS10</strain>
    </source>
</reference>
<dbReference type="Pfam" id="PF18701">
    <property type="entry name" value="DUF5641"/>
    <property type="match status" value="2"/>
</dbReference>
<dbReference type="InterPro" id="IPR012337">
    <property type="entry name" value="RNaseH-like_sf"/>
</dbReference>
<dbReference type="PANTHER" id="PTHR47331">
    <property type="entry name" value="PHD-TYPE DOMAIN-CONTAINING PROTEIN"/>
    <property type="match status" value="1"/>
</dbReference>
<evidence type="ECO:0000259" key="1">
    <source>
        <dbReference type="PROSITE" id="PS50994"/>
    </source>
</evidence>
<dbReference type="GO" id="GO:0015074">
    <property type="term" value="P:DNA integration"/>
    <property type="evidence" value="ECO:0007669"/>
    <property type="project" value="InterPro"/>
</dbReference>
<dbReference type="Gene3D" id="1.10.340.70">
    <property type="match status" value="1"/>
</dbReference>
<evidence type="ECO:0000313" key="3">
    <source>
        <dbReference type="Proteomes" id="UP000054721"/>
    </source>
</evidence>
<proteinExistence type="predicted"/>
<dbReference type="InterPro" id="IPR041588">
    <property type="entry name" value="Integrase_H2C2"/>
</dbReference>
<keyword evidence="3" id="KW-1185">Reference proteome</keyword>
<gene>
    <name evidence="2" type="ORF">T02_5208</name>
</gene>
<dbReference type="EMBL" id="JYDW01000342">
    <property type="protein sequence ID" value="KRZ49021.1"/>
    <property type="molecule type" value="Genomic_DNA"/>
</dbReference>
<dbReference type="Proteomes" id="UP000054721">
    <property type="component" value="Unassembled WGS sequence"/>
</dbReference>
<feature type="domain" description="Integrase catalytic" evidence="1">
    <location>
        <begin position="188"/>
        <end position="383"/>
    </location>
</feature>
<dbReference type="Gene3D" id="3.30.420.10">
    <property type="entry name" value="Ribonuclease H-like superfamily/Ribonuclease H"/>
    <property type="match status" value="1"/>
</dbReference>
<protein>
    <recommendedName>
        <fullName evidence="1">Integrase catalytic domain-containing protein</fullName>
    </recommendedName>
</protein>
<dbReference type="OrthoDB" id="5920214at2759"/>
<dbReference type="AlphaFoldDB" id="A0A0V1KNT3"/>
<dbReference type="PROSITE" id="PS50994">
    <property type="entry name" value="INTEGRASE"/>
    <property type="match status" value="1"/>
</dbReference>
<dbReference type="InterPro" id="IPR040676">
    <property type="entry name" value="DUF5641"/>
</dbReference>
<name>A0A0V1KNT3_9BILA</name>
<dbReference type="InterPro" id="IPR036397">
    <property type="entry name" value="RNaseH_sf"/>
</dbReference>
<sequence length="502" mass="58356">MELPDITASWEKIYFDHDDATAHLCHRWRKEYLVNFNIRQKWKTQKLKPNIRDIVLLCEDGQTRSNWPMGKILELYPSTDGMKRSALVKTVAGTLVRSIRKLQLIELAAQSNLLYQHKHPVILPNKHNITDLIIQGEHKHQWHAGVEQTLAALRKRFWILKGRSGVKSVLRRCVVCRKENARCLNQIMAPLPKNRLVETHAFDNVGIDFSGPLYVKEGRTISKIYIYLFTCMATRAIHLEPTSDMTAQSFLAAFRRFISRRGKPSVVQTDNFRTLKLADKYIQDLFRGDEKQKIAIAMTEEKIEWRFSCERAPWCGGYWERLVRSVSTALRKVLAKALVSREELVTILCEIEARINGRPLTTISDDSNDLEPLTPFHFLTGRTLMELPDMTTRRIVGKKSTSTTMTLRRRWYYQRKILRHLWQRWRKEYLTKNEKTKKLEPNIGDIVLLCEDGQTRSNWPMGRILELYPSSDGMKPNALVKTVAGTFVRSIRKLQLIDLAAV</sequence>
<dbReference type="GO" id="GO:0003676">
    <property type="term" value="F:nucleic acid binding"/>
    <property type="evidence" value="ECO:0007669"/>
    <property type="project" value="InterPro"/>
</dbReference>